<keyword evidence="2" id="KW-1185">Reference proteome</keyword>
<sequence length="311" mass="32596">MLALAGAIGLGACTTPEPESTPDPVGTSSAALREQLLQIEGLSDPGQTLSGLEYELQFAIDDPDRAAEATREALDAFHASGVPEALTADVAEFYDSPPRFQLSIVEAGSKGAGPHLDLPIASKDDTPTLAAAVATWSRMGQIEGIKLQTSTFDTSTFEMGYTVDFEGLLAGVRPTAVTPQLRQILADAGYDPAASTIKAAITAPEASNTVGGKEKYVQGTRFARASLPLKAVAGPNFASVSYFIPPGGKTVDIYVLPKLAPDGTLLPLDLTDETVRTAGESIQTGNFDSSWDLRDVIAFTQDGMQTFPTNA</sequence>
<gene>
    <name evidence="1" type="ORF">TZ00_09960</name>
</gene>
<comment type="caution">
    <text evidence="1">The sequence shown here is derived from an EMBL/GenBank/DDBJ whole genome shotgun (WGS) entry which is preliminary data.</text>
</comment>
<protein>
    <submittedName>
        <fullName evidence="1">Uncharacterized protein</fullName>
    </submittedName>
</protein>
<evidence type="ECO:0000313" key="2">
    <source>
        <dbReference type="Proteomes" id="UP000032503"/>
    </source>
</evidence>
<accession>A0ABR5CGE0</accession>
<dbReference type="Proteomes" id="UP000032503">
    <property type="component" value="Unassembled WGS sequence"/>
</dbReference>
<evidence type="ECO:0000313" key="1">
    <source>
        <dbReference type="EMBL" id="KJC64645.1"/>
    </source>
</evidence>
<proteinExistence type="predicted"/>
<reference evidence="1 2" key="1">
    <citation type="journal article" date="2001" name="Int. J. Syst. Evol. Microbiol.">
        <title>Agreia bicolorata gen. nov., sp. nov., to accommodate actinobacteria isolated from narrow reed grass infected by the nematode Heteroanguina graminophila.</title>
        <authorList>
            <person name="Evtushenko L.I."/>
            <person name="Dorofeeva L.V."/>
            <person name="Dobrovolskaya T.G."/>
            <person name="Streshinskaya G.M."/>
            <person name="Subbotin S.A."/>
            <person name="Tiedje J.M."/>
        </authorList>
    </citation>
    <scope>NUCLEOTIDE SEQUENCE [LARGE SCALE GENOMIC DNA]</scope>
    <source>
        <strain evidence="1 2">VKM Ac-1804</strain>
    </source>
</reference>
<name>A0ABR5CGE0_9MICO</name>
<dbReference type="EMBL" id="JYFC01000003">
    <property type="protein sequence ID" value="KJC64645.1"/>
    <property type="molecule type" value="Genomic_DNA"/>
</dbReference>
<organism evidence="1 2">
    <name type="scientific">Agreia bicolorata</name>
    <dbReference type="NCBI Taxonomy" id="110935"/>
    <lineage>
        <taxon>Bacteria</taxon>
        <taxon>Bacillati</taxon>
        <taxon>Actinomycetota</taxon>
        <taxon>Actinomycetes</taxon>
        <taxon>Micrococcales</taxon>
        <taxon>Microbacteriaceae</taxon>
        <taxon>Agreia</taxon>
    </lineage>
</organism>